<name>A0A8D2LJF3_VARKO</name>
<feature type="compositionally biased region" description="Basic residues" evidence="5">
    <location>
        <begin position="297"/>
        <end position="309"/>
    </location>
</feature>
<dbReference type="GO" id="GO:0030687">
    <property type="term" value="C:preribosome, large subunit precursor"/>
    <property type="evidence" value="ECO:0007669"/>
    <property type="project" value="TreeGrafter"/>
</dbReference>
<feature type="domain" description="Ribosomal eL28/Mak16" evidence="6">
    <location>
        <begin position="40"/>
        <end position="153"/>
    </location>
</feature>
<dbReference type="PANTHER" id="PTHR23405">
    <property type="entry name" value="MAINTENANCE OF KILLER 16 MAK16 PROTEIN-RELATED"/>
    <property type="match status" value="1"/>
</dbReference>
<dbReference type="PANTHER" id="PTHR23405:SF4">
    <property type="entry name" value="PROTEIN MAK16 HOMOLOG"/>
    <property type="match status" value="1"/>
</dbReference>
<organism evidence="7 8">
    <name type="scientific">Varanus komodoensis</name>
    <name type="common">Komodo dragon</name>
    <dbReference type="NCBI Taxonomy" id="61221"/>
    <lineage>
        <taxon>Eukaryota</taxon>
        <taxon>Metazoa</taxon>
        <taxon>Chordata</taxon>
        <taxon>Craniata</taxon>
        <taxon>Vertebrata</taxon>
        <taxon>Euteleostomi</taxon>
        <taxon>Lepidosauria</taxon>
        <taxon>Squamata</taxon>
        <taxon>Bifurcata</taxon>
        <taxon>Unidentata</taxon>
        <taxon>Episquamata</taxon>
        <taxon>Toxicofera</taxon>
        <taxon>Anguimorpha</taxon>
        <taxon>Paleoanguimorpha</taxon>
        <taxon>Varanoidea</taxon>
        <taxon>Varanidae</taxon>
        <taxon>Varanus</taxon>
    </lineage>
</organism>
<dbReference type="GO" id="GO:0000460">
    <property type="term" value="P:maturation of 5.8S rRNA"/>
    <property type="evidence" value="ECO:0007669"/>
    <property type="project" value="TreeGrafter"/>
</dbReference>
<dbReference type="AlphaFoldDB" id="A0A8D2LJF3"/>
<dbReference type="Ensembl" id="ENSVKKT00000023942.1">
    <property type="protein sequence ID" value="ENSVKKP00000023362.1"/>
    <property type="gene ID" value="ENSVKKG00000015480.1"/>
</dbReference>
<evidence type="ECO:0000313" key="7">
    <source>
        <dbReference type="Ensembl" id="ENSVKKP00000023362.1"/>
    </source>
</evidence>
<dbReference type="Pfam" id="PF04874">
    <property type="entry name" value="Mak16"/>
    <property type="match status" value="1"/>
</dbReference>
<accession>A0A8D2LJF3</accession>
<dbReference type="Proteomes" id="UP000694545">
    <property type="component" value="Unplaced"/>
</dbReference>
<dbReference type="GO" id="GO:0000470">
    <property type="term" value="P:maturation of LSU-rRNA"/>
    <property type="evidence" value="ECO:0007669"/>
    <property type="project" value="TreeGrafter"/>
</dbReference>
<feature type="compositionally biased region" description="Acidic residues" evidence="5">
    <location>
        <begin position="227"/>
        <end position="248"/>
    </location>
</feature>
<reference evidence="7" key="1">
    <citation type="submission" date="2025-08" db="UniProtKB">
        <authorList>
            <consortium name="Ensembl"/>
        </authorList>
    </citation>
    <scope>IDENTIFICATION</scope>
</reference>
<comment type="subcellular location">
    <subcellularLocation>
        <location evidence="1">Nucleus</location>
        <location evidence="1">Nucleolus</location>
    </subcellularLocation>
</comment>
<keyword evidence="8" id="KW-1185">Reference proteome</keyword>
<protein>
    <recommendedName>
        <fullName evidence="4">Protein MAK16 homolog</fullName>
    </recommendedName>
</protein>
<dbReference type="Gene3D" id="3.30.390.110">
    <property type="match status" value="1"/>
</dbReference>
<evidence type="ECO:0000256" key="3">
    <source>
        <dbReference type="ARBA" id="ARBA00023242"/>
    </source>
</evidence>
<dbReference type="OMA" id="CPLANTK"/>
<evidence type="ECO:0000313" key="8">
    <source>
        <dbReference type="Proteomes" id="UP000694545"/>
    </source>
</evidence>
<feature type="compositionally biased region" description="Acidic residues" evidence="5">
    <location>
        <begin position="256"/>
        <end position="267"/>
    </location>
</feature>
<keyword evidence="3 4" id="KW-0539">Nucleus</keyword>
<dbReference type="InterPro" id="IPR029004">
    <property type="entry name" value="Ribosomal_eL28/Mak16"/>
</dbReference>
<sequence>MRIREPTSRFPCLCCKLNLCDVPELKSALNCQHSIFFFQVVWDTLGNKQFCSFKIKTKTQSFCRNEFNVTGLCNRSSCPLANSQYATIKEEKGQCYLYMKTIERSAFPNRLWERVRLSKNYEKALEEIDENLIYWPRFIRHKCKQRFTKITQYLIRIRKLTLKRQRKLVPLNQKVERREKRREEKALIAAQLDNAIEKELLERLKQDTYGDIYNFPIHAFDKALEQQDVESESDSDTEKKEEEDDDEDLNKREFVEVDESDLSDFEDMDKLATSSEEEGEEETTSNKEEEWEQQPKSKGKAPLKGPVRRKRAYVEVEYEQETEPLSKSKVM</sequence>
<evidence type="ECO:0000256" key="5">
    <source>
        <dbReference type="SAM" id="MobiDB-lite"/>
    </source>
</evidence>
<reference evidence="7" key="2">
    <citation type="submission" date="2025-09" db="UniProtKB">
        <authorList>
            <consortium name="Ensembl"/>
        </authorList>
    </citation>
    <scope>IDENTIFICATION</scope>
</reference>
<feature type="region of interest" description="Disordered" evidence="5">
    <location>
        <begin position="225"/>
        <end position="309"/>
    </location>
</feature>
<evidence type="ECO:0000256" key="4">
    <source>
        <dbReference type="PIRNR" id="PIRNR003352"/>
    </source>
</evidence>
<comment type="similarity">
    <text evidence="2 4">Belongs to the MAK16 family.</text>
</comment>
<dbReference type="GO" id="GO:0005730">
    <property type="term" value="C:nucleolus"/>
    <property type="evidence" value="ECO:0007669"/>
    <property type="project" value="UniProtKB-SubCell"/>
</dbReference>
<dbReference type="FunFam" id="3.30.390.110:FF:000003">
    <property type="entry name" value="Protein MAK16 homolog"/>
    <property type="match status" value="1"/>
</dbReference>
<evidence type="ECO:0000256" key="2">
    <source>
        <dbReference type="ARBA" id="ARBA00005514"/>
    </source>
</evidence>
<evidence type="ECO:0000259" key="6">
    <source>
        <dbReference type="Pfam" id="PF01778"/>
    </source>
</evidence>
<proteinExistence type="inferred from homology"/>
<dbReference type="InterPro" id="IPR006958">
    <property type="entry name" value="Mak16"/>
</dbReference>
<evidence type="ECO:0000256" key="1">
    <source>
        <dbReference type="ARBA" id="ARBA00004604"/>
    </source>
</evidence>
<dbReference type="Pfam" id="PF01778">
    <property type="entry name" value="Ribosomal_L28e"/>
    <property type="match status" value="1"/>
</dbReference>
<dbReference type="PIRSF" id="PIRSF003352">
    <property type="entry name" value="MAK16"/>
    <property type="match status" value="1"/>
</dbReference>